<dbReference type="CDD" id="cd03340">
    <property type="entry name" value="TCP1_eta"/>
    <property type="match status" value="1"/>
</dbReference>
<dbReference type="SUPFAM" id="SSF54849">
    <property type="entry name" value="GroEL-intermediate domain like"/>
    <property type="match status" value="1"/>
</dbReference>
<evidence type="ECO:0000313" key="11">
    <source>
        <dbReference type="Proteomes" id="UP000243975"/>
    </source>
</evidence>
<dbReference type="InterPro" id="IPR027410">
    <property type="entry name" value="TCP-1-like_intermed_sf"/>
</dbReference>
<dbReference type="GO" id="GO:0005737">
    <property type="term" value="C:cytoplasm"/>
    <property type="evidence" value="ECO:0007669"/>
    <property type="project" value="UniProtKB-SubCell"/>
</dbReference>
<evidence type="ECO:0000256" key="2">
    <source>
        <dbReference type="ARBA" id="ARBA00008020"/>
    </source>
</evidence>
<evidence type="ECO:0000256" key="9">
    <source>
        <dbReference type="SAM" id="MobiDB-lite"/>
    </source>
</evidence>
<keyword evidence="6 7" id="KW-0143">Chaperone</keyword>
<dbReference type="PROSITE" id="PS00750">
    <property type="entry name" value="TCP1_1"/>
    <property type="match status" value="1"/>
</dbReference>
<comment type="function">
    <text evidence="8">Molecular chaperone; assists the folding of proteins upon ATP hydrolysis. Known to play a role, in vitro, in the folding of actin and tubulin.</text>
</comment>
<dbReference type="EMBL" id="LEKV01006048">
    <property type="protein sequence ID" value="KVH87571.1"/>
    <property type="molecule type" value="Genomic_DNA"/>
</dbReference>
<organism evidence="10 11">
    <name type="scientific">Cynara cardunculus var. scolymus</name>
    <name type="common">Globe artichoke</name>
    <name type="synonym">Cynara scolymus</name>
    <dbReference type="NCBI Taxonomy" id="59895"/>
    <lineage>
        <taxon>Eukaryota</taxon>
        <taxon>Viridiplantae</taxon>
        <taxon>Streptophyta</taxon>
        <taxon>Embryophyta</taxon>
        <taxon>Tracheophyta</taxon>
        <taxon>Spermatophyta</taxon>
        <taxon>Magnoliopsida</taxon>
        <taxon>eudicotyledons</taxon>
        <taxon>Gunneridae</taxon>
        <taxon>Pentapetalae</taxon>
        <taxon>asterids</taxon>
        <taxon>campanulids</taxon>
        <taxon>Asterales</taxon>
        <taxon>Asteraceae</taxon>
        <taxon>Carduoideae</taxon>
        <taxon>Cardueae</taxon>
        <taxon>Carduinae</taxon>
        <taxon>Cynara</taxon>
    </lineage>
</organism>
<dbReference type="InterPro" id="IPR017998">
    <property type="entry name" value="Chaperone_TCP-1"/>
</dbReference>
<feature type="compositionally biased region" description="Gly residues" evidence="9">
    <location>
        <begin position="575"/>
        <end position="589"/>
    </location>
</feature>
<evidence type="ECO:0000256" key="4">
    <source>
        <dbReference type="ARBA" id="ARBA00022741"/>
    </source>
</evidence>
<comment type="caution">
    <text evidence="10">The sequence shown here is derived from an EMBL/GenBank/DDBJ whole genome shotgun (WGS) entry which is preliminary data.</text>
</comment>
<dbReference type="STRING" id="59895.A0A103XBB6"/>
<keyword evidence="3 8" id="KW-0963">Cytoplasm</keyword>
<name>A0A103XBB6_CYNCS</name>
<evidence type="ECO:0000256" key="8">
    <source>
        <dbReference type="RuleBase" id="RU365042"/>
    </source>
</evidence>
<dbReference type="InterPro" id="IPR002194">
    <property type="entry name" value="Chaperonin_TCP-1_CS"/>
</dbReference>
<keyword evidence="5 7" id="KW-0067">ATP-binding</keyword>
<dbReference type="PRINTS" id="PR00304">
    <property type="entry name" value="TCOMPLEXTCP1"/>
</dbReference>
<dbReference type="PANTHER" id="PTHR11353">
    <property type="entry name" value="CHAPERONIN"/>
    <property type="match status" value="1"/>
</dbReference>
<evidence type="ECO:0000256" key="1">
    <source>
        <dbReference type="ARBA" id="ARBA00004496"/>
    </source>
</evidence>
<feature type="region of interest" description="Disordered" evidence="9">
    <location>
        <begin position="566"/>
        <end position="598"/>
    </location>
</feature>
<evidence type="ECO:0000256" key="6">
    <source>
        <dbReference type="ARBA" id="ARBA00023186"/>
    </source>
</evidence>
<dbReference type="Gramene" id="KVH87571">
    <property type="protein sequence ID" value="KVH87571"/>
    <property type="gene ID" value="Ccrd_025150"/>
</dbReference>
<comment type="subcellular location">
    <subcellularLocation>
        <location evidence="1 8">Cytoplasm</location>
    </subcellularLocation>
</comment>
<reference evidence="10 11" key="1">
    <citation type="journal article" date="2016" name="Sci. Rep.">
        <title>The genome sequence of the outbreeding globe artichoke constructed de novo incorporating a phase-aware low-pass sequencing strategy of F1 progeny.</title>
        <authorList>
            <person name="Scaglione D."/>
            <person name="Reyes-Chin-Wo S."/>
            <person name="Acquadro A."/>
            <person name="Froenicke L."/>
            <person name="Portis E."/>
            <person name="Beitel C."/>
            <person name="Tirone M."/>
            <person name="Mauro R."/>
            <person name="Lo Monaco A."/>
            <person name="Mauromicale G."/>
            <person name="Faccioli P."/>
            <person name="Cattivelli L."/>
            <person name="Rieseberg L."/>
            <person name="Michelmore R."/>
            <person name="Lanteri S."/>
        </authorList>
    </citation>
    <scope>NUCLEOTIDE SEQUENCE [LARGE SCALE GENOMIC DNA]</scope>
    <source>
        <strain evidence="10">2C</strain>
    </source>
</reference>
<keyword evidence="4 7" id="KW-0547">Nucleotide-binding</keyword>
<dbReference type="OMA" id="VMMLNDL"/>
<dbReference type="Gene3D" id="3.50.7.10">
    <property type="entry name" value="GroEL"/>
    <property type="match status" value="1"/>
</dbReference>
<dbReference type="Gene3D" id="3.30.260.10">
    <property type="entry name" value="TCP-1-like chaperonin intermediate domain"/>
    <property type="match status" value="1"/>
</dbReference>
<protein>
    <recommendedName>
        <fullName evidence="8">T-complex protein 1 subunit eta</fullName>
        <shortName evidence="8">TCP-1-eta</shortName>
    </recommendedName>
    <alternativeName>
        <fullName evidence="8">CCT-eta</fullName>
    </alternativeName>
</protein>
<dbReference type="PROSITE" id="PS00751">
    <property type="entry name" value="TCP1_2"/>
    <property type="match status" value="1"/>
</dbReference>
<evidence type="ECO:0000313" key="10">
    <source>
        <dbReference type="EMBL" id="KVH87571.1"/>
    </source>
</evidence>
<comment type="similarity">
    <text evidence="2 7">Belongs to the TCP-1 chaperonin family.</text>
</comment>
<dbReference type="InterPro" id="IPR012720">
    <property type="entry name" value="Chap_CCT_eta"/>
</dbReference>
<gene>
    <name evidence="10" type="ORF">Ccrd_025150</name>
</gene>
<evidence type="ECO:0000256" key="7">
    <source>
        <dbReference type="RuleBase" id="RU004187"/>
    </source>
</evidence>
<dbReference type="SUPFAM" id="SSF52029">
    <property type="entry name" value="GroEL apical domain-like"/>
    <property type="match status" value="1"/>
</dbReference>
<dbReference type="GO" id="GO:0051082">
    <property type="term" value="F:unfolded protein binding"/>
    <property type="evidence" value="ECO:0007669"/>
    <property type="project" value="InterPro"/>
</dbReference>
<sequence>MASMMQPQIILLKEGTDTSQGKPQLISNINACMAVADVVRTTLGPRGMDKLIHDDKGNTTISNDGATIMKLLDVVHPAAKILVDIAKSQDSEVGDGTTTVVLLAGEFLKEAKPFIEDGVHPQNLIRSYRIASFMVDFLNSYPCSILHMNIYDLGAIEKIKELAVSIEGKSSDEKRSLLAKCAATTLSSKLIGGEKEFFASMVVDAVFAIGNDDRLNMIGIKKVPGGTMRDSFLVNGVAFKKTFSYAGFEQQPKKFLNPKILLLNIELELKSEKENAEIRLSDPLQYQSIVDAEWNIIYDKLDKCVQSGAKIVLSRLAIGDLATQYFADRDIFCAGRVAEDDLHRVAAATGGTVQTSVNNVIDEILGSCEVFEEKQVGGERFNIFSGCPSGQTATIVLRGGADQFIEEAERSLHDAIMIVRRAMKNSTVVAGGGAIDMELSRYLWQHARNIAGKSQLFINSYAKALEVIPRQLCDNAGFDATDVLNKLRQKHALAAGWSFAIYFKNKNKKSFSSEGALYGVDINTGGISDSFANFVWEPAVVKINAINAATEAACLILSVDETVKNPKSESAQGEAAGGMGRGRGGGMRGGRGRGMRRR</sequence>
<dbReference type="AlphaFoldDB" id="A0A103XBB6"/>
<keyword evidence="11" id="KW-1185">Reference proteome</keyword>
<dbReference type="InterPro" id="IPR002423">
    <property type="entry name" value="Cpn60/GroEL/TCP-1"/>
</dbReference>
<dbReference type="SUPFAM" id="SSF48592">
    <property type="entry name" value="GroEL equatorial domain-like"/>
    <property type="match status" value="1"/>
</dbReference>
<proteinExistence type="inferred from homology"/>
<dbReference type="InterPro" id="IPR027409">
    <property type="entry name" value="GroEL-like_apical_dom_sf"/>
</dbReference>
<dbReference type="FunFam" id="3.30.260.10:FF:000022">
    <property type="entry name" value="T-complex protein 1 subunit eta"/>
    <property type="match status" value="1"/>
</dbReference>
<dbReference type="GO" id="GO:0016887">
    <property type="term" value="F:ATP hydrolysis activity"/>
    <property type="evidence" value="ECO:0007669"/>
    <property type="project" value="InterPro"/>
</dbReference>
<dbReference type="Gene3D" id="1.10.560.10">
    <property type="entry name" value="GroEL-like equatorial domain"/>
    <property type="match status" value="1"/>
</dbReference>
<dbReference type="GO" id="GO:0140662">
    <property type="term" value="F:ATP-dependent protein folding chaperone"/>
    <property type="evidence" value="ECO:0007669"/>
    <property type="project" value="InterPro"/>
</dbReference>
<accession>A0A103XBB6</accession>
<dbReference type="Proteomes" id="UP000243975">
    <property type="component" value="Unassembled WGS sequence"/>
</dbReference>
<evidence type="ECO:0000256" key="3">
    <source>
        <dbReference type="ARBA" id="ARBA00022490"/>
    </source>
</evidence>
<comment type="subunit">
    <text evidence="8">Heterooligomeric complex that forms two stacked rings.</text>
</comment>
<dbReference type="PROSITE" id="PS00995">
    <property type="entry name" value="TCP1_3"/>
    <property type="match status" value="1"/>
</dbReference>
<dbReference type="InterPro" id="IPR027413">
    <property type="entry name" value="GROEL-like_equatorial_sf"/>
</dbReference>
<dbReference type="GO" id="GO:0005524">
    <property type="term" value="F:ATP binding"/>
    <property type="evidence" value="ECO:0007669"/>
    <property type="project" value="UniProtKB-KW"/>
</dbReference>
<dbReference type="Pfam" id="PF00118">
    <property type="entry name" value="Cpn60_TCP1"/>
    <property type="match status" value="1"/>
</dbReference>
<dbReference type="NCBIfam" id="TIGR02345">
    <property type="entry name" value="chap_CCT_eta"/>
    <property type="match status" value="1"/>
</dbReference>
<evidence type="ECO:0000256" key="5">
    <source>
        <dbReference type="ARBA" id="ARBA00022840"/>
    </source>
</evidence>
<dbReference type="FunFam" id="3.50.7.10:FF:000006">
    <property type="entry name" value="T-complex protein 1 subunit eta"/>
    <property type="match status" value="1"/>
</dbReference>